<reference evidence="2" key="1">
    <citation type="submission" date="2014-09" db="EMBL/GenBank/DDBJ databases">
        <authorList>
            <person name="Martin A.A."/>
        </authorList>
    </citation>
    <scope>NUCLEOTIDE SEQUENCE</scope>
    <source>
        <strain evidence="2">ED321</strain>
    </source>
</reference>
<dbReference type="WBParaSite" id="SRAE_0000054000.1">
    <property type="protein sequence ID" value="SRAE_0000054000.1"/>
    <property type="gene ID" value="WBGene00256286"/>
</dbReference>
<evidence type="ECO:0000313" key="3">
    <source>
        <dbReference type="WBParaSite" id="SRAE_0000054000.1"/>
    </source>
</evidence>
<dbReference type="EMBL" id="LN609407">
    <property type="protein sequence ID" value="CEF61416.1"/>
    <property type="molecule type" value="Genomic_DNA"/>
</dbReference>
<sequence length="84" mass="9928">MDDHFRPKLYFLHLMIDTEEGKYIAFEDTQEIYRTVSWFRDHITSLMVATRPVCQVMNMKCDFVLTKEISEAFEVTKQTVANAC</sequence>
<dbReference type="Proteomes" id="UP000035682">
    <property type="component" value="Unplaced"/>
</dbReference>
<dbReference type="GeneID" id="36373784"/>
<evidence type="ECO:0000313" key="2">
    <source>
        <dbReference type="Proteomes" id="UP000035682"/>
    </source>
</evidence>
<evidence type="ECO:0000313" key="4">
    <source>
        <dbReference type="WormBase" id="SRAE_0000054000"/>
    </source>
</evidence>
<dbReference type="CTD" id="36373784"/>
<evidence type="ECO:0000313" key="1">
    <source>
        <dbReference type="EMBL" id="CEF61416.1"/>
    </source>
</evidence>
<dbReference type="RefSeq" id="XP_024500625.1">
    <property type="nucleotide sequence ID" value="XM_024646444.1"/>
</dbReference>
<gene>
    <name evidence="1 3 4" type="ORF">SRAE_0000054000</name>
</gene>
<dbReference type="WormBase" id="SRAE_0000054000">
    <property type="protein sequence ID" value="SRP01568"/>
    <property type="gene ID" value="WBGene00256286"/>
</dbReference>
<reference evidence="3" key="3">
    <citation type="submission" date="2020-12" db="UniProtKB">
        <authorList>
            <consortium name="WormBaseParasite"/>
        </authorList>
    </citation>
    <scope>IDENTIFICATION</scope>
</reference>
<proteinExistence type="predicted"/>
<protein>
    <submittedName>
        <fullName evidence="1 3">Uncharacterized protein</fullName>
    </submittedName>
</protein>
<accession>A0A090KVG3</accession>
<organism evidence="1">
    <name type="scientific">Strongyloides ratti</name>
    <name type="common">Parasitic roundworm</name>
    <dbReference type="NCBI Taxonomy" id="34506"/>
    <lineage>
        <taxon>Eukaryota</taxon>
        <taxon>Metazoa</taxon>
        <taxon>Ecdysozoa</taxon>
        <taxon>Nematoda</taxon>
        <taxon>Chromadorea</taxon>
        <taxon>Rhabditida</taxon>
        <taxon>Tylenchina</taxon>
        <taxon>Panagrolaimomorpha</taxon>
        <taxon>Strongyloidoidea</taxon>
        <taxon>Strongyloididae</taxon>
        <taxon>Strongyloides</taxon>
    </lineage>
</organism>
<name>A0A090KVG3_STRRB</name>
<dbReference type="AlphaFoldDB" id="A0A090KVG3"/>
<keyword evidence="2" id="KW-1185">Reference proteome</keyword>
<reference evidence="1" key="2">
    <citation type="submission" date="2014-09" db="EMBL/GenBank/DDBJ databases">
        <authorList>
            <person name="Aslett A.Martin."/>
        </authorList>
    </citation>
    <scope>NUCLEOTIDE SEQUENCE</scope>
    <source>
        <strain evidence="1">ED321 Heterogonic</strain>
    </source>
</reference>